<sequence length="194" mass="22445">MLMTVMLFAFPAIAESNVYRFVNQNGDVEFTDRPKHDGFVRIVKTWKGWKPVKANPNFRANRKKYSPLIAEAAKEFDFPVEFIHAVIHAESHFDPYAVSSAGAMGLMQLMPATASRFGVNDRQNPRQNIYGGVRYLRYLSEMFDGNLTLTLAAYNAGENAVKRFGYKVPPYQETRRYIKKVNRFYSSYRNNYQQ</sequence>
<evidence type="ECO:0000256" key="1">
    <source>
        <dbReference type="ARBA" id="ARBA00007734"/>
    </source>
</evidence>
<dbReference type="OrthoDB" id="92254at2"/>
<evidence type="ECO:0000259" key="2">
    <source>
        <dbReference type="Pfam" id="PF01464"/>
    </source>
</evidence>
<evidence type="ECO:0000259" key="3">
    <source>
        <dbReference type="Pfam" id="PF13511"/>
    </source>
</evidence>
<proteinExistence type="inferred from homology"/>
<accession>A0A545TEL0</accession>
<dbReference type="InterPro" id="IPR000189">
    <property type="entry name" value="Transglyc_AS"/>
</dbReference>
<dbReference type="Proteomes" id="UP000317839">
    <property type="component" value="Unassembled WGS sequence"/>
</dbReference>
<dbReference type="GO" id="GO:0008933">
    <property type="term" value="F:peptidoglycan lytic transglycosylase activity"/>
    <property type="evidence" value="ECO:0007669"/>
    <property type="project" value="InterPro"/>
</dbReference>
<evidence type="ECO:0000313" key="5">
    <source>
        <dbReference type="Proteomes" id="UP000317839"/>
    </source>
</evidence>
<gene>
    <name evidence="4" type="ORF">FLL45_11155</name>
</gene>
<comment type="caution">
    <text evidence="4">The sequence shown here is derived from an EMBL/GenBank/DDBJ whole genome shotgun (WGS) entry which is preliminary data.</text>
</comment>
<dbReference type="EMBL" id="VIKR01000002">
    <property type="protein sequence ID" value="TQV75650.1"/>
    <property type="molecule type" value="Genomic_DNA"/>
</dbReference>
<dbReference type="AlphaFoldDB" id="A0A545TEL0"/>
<keyword evidence="5" id="KW-1185">Reference proteome</keyword>
<dbReference type="InterPro" id="IPR023346">
    <property type="entry name" value="Lysozyme-like_dom_sf"/>
</dbReference>
<dbReference type="Gene3D" id="1.10.530.10">
    <property type="match status" value="1"/>
</dbReference>
<dbReference type="PANTHER" id="PTHR37423">
    <property type="entry name" value="SOLUBLE LYTIC MUREIN TRANSGLYCOSYLASE-RELATED"/>
    <property type="match status" value="1"/>
</dbReference>
<organism evidence="4 5">
    <name type="scientific">Aliikangiella marina</name>
    <dbReference type="NCBI Taxonomy" id="1712262"/>
    <lineage>
        <taxon>Bacteria</taxon>
        <taxon>Pseudomonadati</taxon>
        <taxon>Pseudomonadota</taxon>
        <taxon>Gammaproteobacteria</taxon>
        <taxon>Oceanospirillales</taxon>
        <taxon>Pleioneaceae</taxon>
        <taxon>Aliikangiella</taxon>
    </lineage>
</organism>
<feature type="domain" description="Transglycosylase SLT" evidence="2">
    <location>
        <begin position="68"/>
        <end position="163"/>
    </location>
</feature>
<dbReference type="InterPro" id="IPR025392">
    <property type="entry name" value="DUF4124"/>
</dbReference>
<dbReference type="Pfam" id="PF01464">
    <property type="entry name" value="SLT"/>
    <property type="match status" value="1"/>
</dbReference>
<dbReference type="Pfam" id="PF13511">
    <property type="entry name" value="DUF4124"/>
    <property type="match status" value="1"/>
</dbReference>
<comment type="similarity">
    <text evidence="1">Belongs to the transglycosylase Slt family.</text>
</comment>
<reference evidence="4 5" key="1">
    <citation type="submission" date="2019-06" db="EMBL/GenBank/DDBJ databases">
        <title>Draft genome of Aliikangiella marina GYP-15.</title>
        <authorList>
            <person name="Wang G."/>
        </authorList>
    </citation>
    <scope>NUCLEOTIDE SEQUENCE [LARGE SCALE GENOMIC DNA]</scope>
    <source>
        <strain evidence="4 5">GYP-15</strain>
    </source>
</reference>
<dbReference type="InterPro" id="IPR008258">
    <property type="entry name" value="Transglycosylase_SLT_dom_1"/>
</dbReference>
<dbReference type="PANTHER" id="PTHR37423:SF2">
    <property type="entry name" value="MEMBRANE-BOUND LYTIC MUREIN TRANSGLYCOSYLASE C"/>
    <property type="match status" value="1"/>
</dbReference>
<name>A0A545TEL0_9GAMM</name>
<feature type="domain" description="DUF4124" evidence="3">
    <location>
        <begin position="6"/>
        <end position="55"/>
    </location>
</feature>
<dbReference type="GO" id="GO:0000270">
    <property type="term" value="P:peptidoglycan metabolic process"/>
    <property type="evidence" value="ECO:0007669"/>
    <property type="project" value="InterPro"/>
</dbReference>
<evidence type="ECO:0000313" key="4">
    <source>
        <dbReference type="EMBL" id="TQV75650.1"/>
    </source>
</evidence>
<dbReference type="CDD" id="cd00254">
    <property type="entry name" value="LT-like"/>
    <property type="match status" value="1"/>
</dbReference>
<dbReference type="GO" id="GO:0016020">
    <property type="term" value="C:membrane"/>
    <property type="evidence" value="ECO:0007669"/>
    <property type="project" value="InterPro"/>
</dbReference>
<dbReference type="SUPFAM" id="SSF53955">
    <property type="entry name" value="Lysozyme-like"/>
    <property type="match status" value="1"/>
</dbReference>
<dbReference type="PROSITE" id="PS00922">
    <property type="entry name" value="TRANSGLYCOSYLASE"/>
    <property type="match status" value="1"/>
</dbReference>
<protein>
    <submittedName>
        <fullName evidence="4">Lytic transglycosylase domain-containing protein</fullName>
    </submittedName>
</protein>